<gene>
    <name evidence="1" type="ORF">GQF42_40295</name>
</gene>
<dbReference type="Proteomes" id="UP000436138">
    <property type="component" value="Chromosome"/>
</dbReference>
<dbReference type="GO" id="GO:0042802">
    <property type="term" value="F:identical protein binding"/>
    <property type="evidence" value="ECO:0007669"/>
    <property type="project" value="InterPro"/>
</dbReference>
<protein>
    <submittedName>
        <fullName evidence="1">Tetratricopeptide repeat protein</fullName>
    </submittedName>
</protein>
<dbReference type="Pfam" id="PF07721">
    <property type="entry name" value="TPR_4"/>
    <property type="match status" value="2"/>
</dbReference>
<dbReference type="InterPro" id="IPR011990">
    <property type="entry name" value="TPR-like_helical_dom_sf"/>
</dbReference>
<dbReference type="Gene3D" id="1.25.40.10">
    <property type="entry name" value="Tetratricopeptide repeat domain"/>
    <property type="match status" value="2"/>
</dbReference>
<evidence type="ECO:0000313" key="1">
    <source>
        <dbReference type="EMBL" id="QHA08678.1"/>
    </source>
</evidence>
<evidence type="ECO:0000313" key="2">
    <source>
        <dbReference type="Proteomes" id="UP000436138"/>
    </source>
</evidence>
<proteinExistence type="predicted"/>
<name>A0A6I6N673_9ACTN</name>
<dbReference type="SUPFAM" id="SSF48452">
    <property type="entry name" value="TPR-like"/>
    <property type="match status" value="2"/>
</dbReference>
<dbReference type="Pfam" id="PF13374">
    <property type="entry name" value="TPR_10"/>
    <property type="match status" value="2"/>
</dbReference>
<keyword evidence="2" id="KW-1185">Reference proteome</keyword>
<organism evidence="1 2">
    <name type="scientific">Streptomyces broussonetiae</name>
    <dbReference type="NCBI Taxonomy" id="2686304"/>
    <lineage>
        <taxon>Bacteria</taxon>
        <taxon>Bacillati</taxon>
        <taxon>Actinomycetota</taxon>
        <taxon>Actinomycetes</taxon>
        <taxon>Kitasatosporales</taxon>
        <taxon>Streptomycetaceae</taxon>
        <taxon>Streptomyces</taxon>
    </lineage>
</organism>
<dbReference type="EMBL" id="CP047020">
    <property type="protein sequence ID" value="QHA08678.1"/>
    <property type="molecule type" value="Genomic_DNA"/>
</dbReference>
<sequence length="283" mass="30025">MRLFRPRGRNDAGRSASPLTRTMDLLKDGRFAEAEAEAREVASARSALHGDDPYAPRALSIAAVAMGAQGRHAEALAQYDELLPVFGRIFGAEHLLTLKLRSDRAQTLVALDRSAESEAECAAVARIADRGTGPHLPLVAVAARNGLVFALNAQGRHEEAEAIARDALAGRFAEGRLALVLRLGLARSLNGQGRHEEALTEAEHAGALRRDLPELTRAETGGVELAVATAQLGLGRTDEARAGAADALDACRTVLGPDHYRAAEARSLLDRIDGRSPGRDSEG</sequence>
<dbReference type="KEGG" id="sbro:GQF42_40295"/>
<dbReference type="AlphaFoldDB" id="A0A6I6N673"/>
<reference evidence="1 2" key="1">
    <citation type="submission" date="2019-12" db="EMBL/GenBank/DDBJ databases">
        <title>Streptomyces sp. strain T44 isolated from rhizosphere soil of Broussonetia papyrifera.</title>
        <authorList>
            <person name="Mo P."/>
        </authorList>
    </citation>
    <scope>NUCLEOTIDE SEQUENCE [LARGE SCALE GENOMIC DNA]</scope>
    <source>
        <strain evidence="1 2">T44</strain>
    </source>
</reference>
<accession>A0A6I6N673</accession>
<dbReference type="InterPro" id="IPR011717">
    <property type="entry name" value="TPR-4"/>
</dbReference>